<sequence length="46" mass="5025">MVFVWIAAGAAAFGLLVVIASAVWPARRSGPTVQEIERRVARERES</sequence>
<evidence type="ECO:0000313" key="1">
    <source>
        <dbReference type="EMBL" id="MBH0776877.1"/>
    </source>
</evidence>
<evidence type="ECO:0000313" key="2">
    <source>
        <dbReference type="Proteomes" id="UP000655751"/>
    </source>
</evidence>
<dbReference type="RefSeq" id="WP_196149231.1">
    <property type="nucleotide sequence ID" value="NZ_JADMLG010000004.1"/>
</dbReference>
<reference evidence="1" key="1">
    <citation type="submission" date="2020-11" db="EMBL/GenBank/DDBJ databases">
        <title>Nocardia NEAU-351.nov., a novel actinomycete isolated from the cow dung.</title>
        <authorList>
            <person name="Zhang X."/>
        </authorList>
    </citation>
    <scope>NUCLEOTIDE SEQUENCE</scope>
    <source>
        <strain evidence="1">NEAU-351</strain>
    </source>
</reference>
<protein>
    <submittedName>
        <fullName evidence="1">Uncharacterized protein</fullName>
    </submittedName>
</protein>
<name>A0A931I8H0_9NOCA</name>
<dbReference type="Proteomes" id="UP000655751">
    <property type="component" value="Unassembled WGS sequence"/>
</dbReference>
<organism evidence="1 2">
    <name type="scientific">Nocardia bovistercoris</name>
    <dbReference type="NCBI Taxonomy" id="2785916"/>
    <lineage>
        <taxon>Bacteria</taxon>
        <taxon>Bacillati</taxon>
        <taxon>Actinomycetota</taxon>
        <taxon>Actinomycetes</taxon>
        <taxon>Mycobacteriales</taxon>
        <taxon>Nocardiaceae</taxon>
        <taxon>Nocardia</taxon>
    </lineage>
</organism>
<accession>A0A931I8H0</accession>
<dbReference type="AlphaFoldDB" id="A0A931I8H0"/>
<comment type="caution">
    <text evidence="1">The sequence shown here is derived from an EMBL/GenBank/DDBJ whole genome shotgun (WGS) entry which is preliminary data.</text>
</comment>
<proteinExistence type="predicted"/>
<keyword evidence="2" id="KW-1185">Reference proteome</keyword>
<gene>
    <name evidence="1" type="ORF">IT779_11345</name>
</gene>
<dbReference type="EMBL" id="JADMLG010000004">
    <property type="protein sequence ID" value="MBH0776877.1"/>
    <property type="molecule type" value="Genomic_DNA"/>
</dbReference>